<feature type="compositionally biased region" description="Polar residues" evidence="1">
    <location>
        <begin position="49"/>
        <end position="58"/>
    </location>
</feature>
<organism evidence="2">
    <name type="scientific">Guillardia theta (strain CCMP2712)</name>
    <name type="common">Cryptophyte</name>
    <dbReference type="NCBI Taxonomy" id="905079"/>
    <lineage>
        <taxon>Eukaryota</taxon>
        <taxon>Cryptophyceae</taxon>
        <taxon>Pyrenomonadales</taxon>
        <taxon>Geminigeraceae</taxon>
        <taxon>Guillardia</taxon>
    </lineage>
</organism>
<dbReference type="EnsemblProtists" id="EKX53036">
    <property type="protein sequence ID" value="EKX53036"/>
    <property type="gene ID" value="GUITHDRAFT_101479"/>
</dbReference>
<dbReference type="HOGENOM" id="CLU_1216752_0_0_1"/>
<gene>
    <name evidence="2" type="ORF">GUITHDRAFT_101479</name>
</gene>
<feature type="compositionally biased region" description="Basic and acidic residues" evidence="1">
    <location>
        <begin position="202"/>
        <end position="219"/>
    </location>
</feature>
<name>L1JWS2_GUITC</name>
<feature type="region of interest" description="Disordered" evidence="1">
    <location>
        <begin position="38"/>
        <end position="83"/>
    </location>
</feature>
<accession>L1JWS2</accession>
<dbReference type="AlphaFoldDB" id="L1JWS2"/>
<reference evidence="2 4" key="1">
    <citation type="journal article" date="2012" name="Nature">
        <title>Algal genomes reveal evolutionary mosaicism and the fate of nucleomorphs.</title>
        <authorList>
            <consortium name="DOE Joint Genome Institute"/>
            <person name="Curtis B.A."/>
            <person name="Tanifuji G."/>
            <person name="Burki F."/>
            <person name="Gruber A."/>
            <person name="Irimia M."/>
            <person name="Maruyama S."/>
            <person name="Arias M.C."/>
            <person name="Ball S.G."/>
            <person name="Gile G.H."/>
            <person name="Hirakawa Y."/>
            <person name="Hopkins J.F."/>
            <person name="Kuo A."/>
            <person name="Rensing S.A."/>
            <person name="Schmutz J."/>
            <person name="Symeonidi A."/>
            <person name="Elias M."/>
            <person name="Eveleigh R.J."/>
            <person name="Herman E.K."/>
            <person name="Klute M.J."/>
            <person name="Nakayama T."/>
            <person name="Obornik M."/>
            <person name="Reyes-Prieto A."/>
            <person name="Armbrust E.V."/>
            <person name="Aves S.J."/>
            <person name="Beiko R.G."/>
            <person name="Coutinho P."/>
            <person name="Dacks J.B."/>
            <person name="Durnford D.G."/>
            <person name="Fast N.M."/>
            <person name="Green B.R."/>
            <person name="Grisdale C.J."/>
            <person name="Hempel F."/>
            <person name="Henrissat B."/>
            <person name="Hoppner M.P."/>
            <person name="Ishida K."/>
            <person name="Kim E."/>
            <person name="Koreny L."/>
            <person name="Kroth P.G."/>
            <person name="Liu Y."/>
            <person name="Malik S.B."/>
            <person name="Maier U.G."/>
            <person name="McRose D."/>
            <person name="Mock T."/>
            <person name="Neilson J.A."/>
            <person name="Onodera N.T."/>
            <person name="Poole A.M."/>
            <person name="Pritham E.J."/>
            <person name="Richards T.A."/>
            <person name="Rocap G."/>
            <person name="Roy S.W."/>
            <person name="Sarai C."/>
            <person name="Schaack S."/>
            <person name="Shirato S."/>
            <person name="Slamovits C.H."/>
            <person name="Spencer D.F."/>
            <person name="Suzuki S."/>
            <person name="Worden A.Z."/>
            <person name="Zauner S."/>
            <person name="Barry K."/>
            <person name="Bell C."/>
            <person name="Bharti A.K."/>
            <person name="Crow J.A."/>
            <person name="Grimwood J."/>
            <person name="Kramer R."/>
            <person name="Lindquist E."/>
            <person name="Lucas S."/>
            <person name="Salamov A."/>
            <person name="McFadden G.I."/>
            <person name="Lane C.E."/>
            <person name="Keeling P.J."/>
            <person name="Gray M.W."/>
            <person name="Grigoriev I.V."/>
            <person name="Archibald J.M."/>
        </authorList>
    </citation>
    <scope>NUCLEOTIDE SEQUENCE</scope>
    <source>
        <strain evidence="2 4">CCMP2712</strain>
    </source>
</reference>
<protein>
    <submittedName>
        <fullName evidence="2 3">Uncharacterized protein</fullName>
    </submittedName>
</protein>
<evidence type="ECO:0000313" key="3">
    <source>
        <dbReference type="EnsemblProtists" id="EKX53036"/>
    </source>
</evidence>
<reference evidence="4" key="2">
    <citation type="submission" date="2012-11" db="EMBL/GenBank/DDBJ databases">
        <authorList>
            <person name="Kuo A."/>
            <person name="Curtis B.A."/>
            <person name="Tanifuji G."/>
            <person name="Burki F."/>
            <person name="Gruber A."/>
            <person name="Irimia M."/>
            <person name="Maruyama S."/>
            <person name="Arias M.C."/>
            <person name="Ball S.G."/>
            <person name="Gile G.H."/>
            <person name="Hirakawa Y."/>
            <person name="Hopkins J.F."/>
            <person name="Rensing S.A."/>
            <person name="Schmutz J."/>
            <person name="Symeonidi A."/>
            <person name="Elias M."/>
            <person name="Eveleigh R.J."/>
            <person name="Herman E.K."/>
            <person name="Klute M.J."/>
            <person name="Nakayama T."/>
            <person name="Obornik M."/>
            <person name="Reyes-Prieto A."/>
            <person name="Armbrust E.V."/>
            <person name="Aves S.J."/>
            <person name="Beiko R.G."/>
            <person name="Coutinho P."/>
            <person name="Dacks J.B."/>
            <person name="Durnford D.G."/>
            <person name="Fast N.M."/>
            <person name="Green B.R."/>
            <person name="Grisdale C."/>
            <person name="Hempe F."/>
            <person name="Henrissat B."/>
            <person name="Hoppner M.P."/>
            <person name="Ishida K.-I."/>
            <person name="Kim E."/>
            <person name="Koreny L."/>
            <person name="Kroth P.G."/>
            <person name="Liu Y."/>
            <person name="Malik S.-B."/>
            <person name="Maier U.G."/>
            <person name="McRose D."/>
            <person name="Mock T."/>
            <person name="Neilson J.A."/>
            <person name="Onodera N.T."/>
            <person name="Poole A.M."/>
            <person name="Pritham E.J."/>
            <person name="Richards T.A."/>
            <person name="Rocap G."/>
            <person name="Roy S.W."/>
            <person name="Sarai C."/>
            <person name="Schaack S."/>
            <person name="Shirato S."/>
            <person name="Slamovits C.H."/>
            <person name="Spencer D.F."/>
            <person name="Suzuki S."/>
            <person name="Worden A.Z."/>
            <person name="Zauner S."/>
            <person name="Barry K."/>
            <person name="Bell C."/>
            <person name="Bharti A.K."/>
            <person name="Crow J.A."/>
            <person name="Grimwood J."/>
            <person name="Kramer R."/>
            <person name="Lindquist E."/>
            <person name="Lucas S."/>
            <person name="Salamov A."/>
            <person name="McFadden G.I."/>
            <person name="Lane C.E."/>
            <person name="Keeling P.J."/>
            <person name="Gray M.W."/>
            <person name="Grigoriev I.V."/>
            <person name="Archibald J.M."/>
        </authorList>
    </citation>
    <scope>NUCLEOTIDE SEQUENCE</scope>
    <source>
        <strain evidence="4">CCMP2712</strain>
    </source>
</reference>
<reference evidence="3" key="3">
    <citation type="submission" date="2016-03" db="UniProtKB">
        <authorList>
            <consortium name="EnsemblProtists"/>
        </authorList>
    </citation>
    <scope>IDENTIFICATION</scope>
</reference>
<feature type="region of interest" description="Disordered" evidence="1">
    <location>
        <begin position="1"/>
        <end position="22"/>
    </location>
</feature>
<proteinExistence type="predicted"/>
<dbReference type="KEGG" id="gtt:GUITHDRAFT_101479"/>
<dbReference type="GeneID" id="17309718"/>
<evidence type="ECO:0000256" key="1">
    <source>
        <dbReference type="SAM" id="MobiDB-lite"/>
    </source>
</evidence>
<dbReference type="RefSeq" id="XP_005840016.1">
    <property type="nucleotide sequence ID" value="XM_005839959.1"/>
</dbReference>
<dbReference type="PaxDb" id="55529-EKX53036"/>
<feature type="compositionally biased region" description="Basic and acidic residues" evidence="1">
    <location>
        <begin position="1"/>
        <end position="16"/>
    </location>
</feature>
<dbReference type="Proteomes" id="UP000011087">
    <property type="component" value="Unassembled WGS sequence"/>
</dbReference>
<feature type="region of interest" description="Disordered" evidence="1">
    <location>
        <begin position="194"/>
        <end position="228"/>
    </location>
</feature>
<keyword evidence="4" id="KW-1185">Reference proteome</keyword>
<sequence>MMGTERRAKKDGDGSRLSDSNITTDLYSKWIHQVCSENEDSNAAVAGEPSSNAGNQDGSPKMENDDSRESSPMDDASSLHSWNAQTVGRGTSVTFIKWLHLKHCEAKLAGASDDVTPSEDSVPNEGSGMCASTPEDISDTEMPSTQSRVENLPGESDFYTHASKETVLSSSSSFHAEDSQSVIDNLPGESDFYKNVAARSPSPRELKSKKKSLQEKAVEKAMSVVKTI</sequence>
<evidence type="ECO:0000313" key="2">
    <source>
        <dbReference type="EMBL" id="EKX53036.1"/>
    </source>
</evidence>
<feature type="compositionally biased region" description="Basic and acidic residues" evidence="1">
    <location>
        <begin position="60"/>
        <end position="71"/>
    </location>
</feature>
<dbReference type="EMBL" id="JH992971">
    <property type="protein sequence ID" value="EKX53036.1"/>
    <property type="molecule type" value="Genomic_DNA"/>
</dbReference>
<evidence type="ECO:0000313" key="4">
    <source>
        <dbReference type="Proteomes" id="UP000011087"/>
    </source>
</evidence>